<proteinExistence type="predicted"/>
<dbReference type="AlphaFoldDB" id="A0A3E2NCU5"/>
<accession>A0A3E2NCU5</accession>
<comment type="caution">
    <text evidence="1">The sequence shown here is derived from an EMBL/GenBank/DDBJ whole genome shotgun (WGS) entry which is preliminary data.</text>
</comment>
<dbReference type="EMBL" id="QOHO01000031">
    <property type="protein sequence ID" value="RFZ78816.1"/>
    <property type="molecule type" value="Genomic_DNA"/>
</dbReference>
<dbReference type="Proteomes" id="UP000260680">
    <property type="component" value="Unassembled WGS sequence"/>
</dbReference>
<dbReference type="OrthoDB" id="1684418at2"/>
<dbReference type="InterPro" id="IPR021739">
    <property type="entry name" value="SaV-like"/>
</dbReference>
<name>A0A3E2NCU5_9FIRM</name>
<sequence length="101" mass="11671">MVNHPTHYADSCSMECFDAMKIAFGVRYVIIYCKITAFKYLWRHKHKGGEEDVRKALWYLMAADDVTGGDITADDAQYCELFKQANAAYNKYKQNKDDSVQ</sequence>
<evidence type="ECO:0000313" key="2">
    <source>
        <dbReference type="Proteomes" id="UP000260680"/>
    </source>
</evidence>
<gene>
    <name evidence="1" type="ORF">DS742_11770</name>
</gene>
<reference evidence="1 2" key="1">
    <citation type="submission" date="2018-07" db="EMBL/GenBank/DDBJ databases">
        <title>New species, Clostridium PI-S10-A1B.</title>
        <authorList>
            <person name="Krishna G."/>
            <person name="Summeta K."/>
            <person name="Shikha S."/>
            <person name="Prabhu P.B."/>
            <person name="Suresh K."/>
        </authorList>
    </citation>
    <scope>NUCLEOTIDE SEQUENCE [LARGE SCALE GENOMIC DNA]</scope>
    <source>
        <strain evidence="1 2">PI-S10-A1B</strain>
    </source>
</reference>
<organism evidence="1 2">
    <name type="scientific">Lacrimispora amygdalina</name>
    <dbReference type="NCBI Taxonomy" id="253257"/>
    <lineage>
        <taxon>Bacteria</taxon>
        <taxon>Bacillati</taxon>
        <taxon>Bacillota</taxon>
        <taxon>Clostridia</taxon>
        <taxon>Lachnospirales</taxon>
        <taxon>Lachnospiraceae</taxon>
        <taxon>Lacrimispora</taxon>
    </lineage>
</organism>
<protein>
    <submittedName>
        <fullName evidence="1">DUF3310 domain-containing protein</fullName>
    </submittedName>
</protein>
<evidence type="ECO:0000313" key="1">
    <source>
        <dbReference type="EMBL" id="RFZ78816.1"/>
    </source>
</evidence>
<dbReference type="Pfam" id="PF11753">
    <property type="entry name" value="DUF3310"/>
    <property type="match status" value="1"/>
</dbReference>